<protein>
    <submittedName>
        <fullName evidence="1">Uncharacterized protein</fullName>
    </submittedName>
</protein>
<accession>A0A2T2X5A5</accession>
<evidence type="ECO:0000313" key="2">
    <source>
        <dbReference type="Proteomes" id="UP000242699"/>
    </source>
</evidence>
<proteinExistence type="predicted"/>
<organism evidence="1 2">
    <name type="scientific">Sulfobacillus benefaciens</name>
    <dbReference type="NCBI Taxonomy" id="453960"/>
    <lineage>
        <taxon>Bacteria</taxon>
        <taxon>Bacillati</taxon>
        <taxon>Bacillota</taxon>
        <taxon>Clostridia</taxon>
        <taxon>Eubacteriales</taxon>
        <taxon>Clostridiales Family XVII. Incertae Sedis</taxon>
        <taxon>Sulfobacillus</taxon>
    </lineage>
</organism>
<reference evidence="1 2" key="1">
    <citation type="journal article" date="2014" name="BMC Genomics">
        <title>Comparison of environmental and isolate Sulfobacillus genomes reveals diverse carbon, sulfur, nitrogen, and hydrogen metabolisms.</title>
        <authorList>
            <person name="Justice N.B."/>
            <person name="Norman A."/>
            <person name="Brown C.T."/>
            <person name="Singh A."/>
            <person name="Thomas B.C."/>
            <person name="Banfield J.F."/>
        </authorList>
    </citation>
    <scope>NUCLEOTIDE SEQUENCE [LARGE SCALE GENOMIC DNA]</scope>
    <source>
        <strain evidence="1">AMDSBA1</strain>
    </source>
</reference>
<name>A0A2T2X5A5_9FIRM</name>
<dbReference type="AlphaFoldDB" id="A0A2T2X5A5"/>
<evidence type="ECO:0000313" key="1">
    <source>
        <dbReference type="EMBL" id="PSR29691.1"/>
    </source>
</evidence>
<sequence>MVKLTGEFDDALYDAFKEYEYITFLGCFDPYRSETHWVHVMDAKNTTWRVLVFEPDPFSSRKGLLDYPSNPQAWHSARMRIIVPLHQMRFINRILELRARRFGEGYDEALAMADLAHEIRDAMISYVLDGPGEDPIEDGIWIE</sequence>
<dbReference type="EMBL" id="PXYT01000014">
    <property type="protein sequence ID" value="PSR29691.1"/>
    <property type="molecule type" value="Genomic_DNA"/>
</dbReference>
<comment type="caution">
    <text evidence="1">The sequence shown here is derived from an EMBL/GenBank/DDBJ whole genome shotgun (WGS) entry which is preliminary data.</text>
</comment>
<dbReference type="Proteomes" id="UP000242699">
    <property type="component" value="Unassembled WGS sequence"/>
</dbReference>
<gene>
    <name evidence="1" type="ORF">C7B43_07830</name>
</gene>